<dbReference type="Proteomes" id="UP000545386">
    <property type="component" value="Unassembled WGS sequence"/>
</dbReference>
<evidence type="ECO:0000313" key="3">
    <source>
        <dbReference type="EMBL" id="MBC2770192.1"/>
    </source>
</evidence>
<dbReference type="Pfam" id="PF11666">
    <property type="entry name" value="DUF2933"/>
    <property type="match status" value="1"/>
</dbReference>
<feature type="region of interest" description="Disordered" evidence="1">
    <location>
        <begin position="67"/>
        <end position="91"/>
    </location>
</feature>
<keyword evidence="2" id="KW-1133">Transmembrane helix</keyword>
<proteinExistence type="predicted"/>
<feature type="transmembrane region" description="Helical" evidence="2">
    <location>
        <begin position="34"/>
        <end position="53"/>
    </location>
</feature>
<evidence type="ECO:0000313" key="4">
    <source>
        <dbReference type="Proteomes" id="UP000545386"/>
    </source>
</evidence>
<evidence type="ECO:0000256" key="2">
    <source>
        <dbReference type="SAM" id="Phobius"/>
    </source>
</evidence>
<dbReference type="AlphaFoldDB" id="A0A842HRA8"/>
<keyword evidence="2" id="KW-0472">Membrane</keyword>
<comment type="caution">
    <text evidence="3">The sequence shown here is derived from an EMBL/GenBank/DDBJ whole genome shotgun (WGS) entry which is preliminary data.</text>
</comment>
<dbReference type="EMBL" id="JACJUU010000006">
    <property type="protein sequence ID" value="MBC2770192.1"/>
    <property type="molecule type" value="Genomic_DNA"/>
</dbReference>
<dbReference type="InterPro" id="IPR021682">
    <property type="entry name" value="DUF2933"/>
</dbReference>
<name>A0A842HRA8_9BURK</name>
<keyword evidence="4" id="KW-1185">Reference proteome</keyword>
<gene>
    <name evidence="3" type="ORF">GTU67_09745</name>
</gene>
<feature type="compositionally biased region" description="Basic and acidic residues" evidence="1">
    <location>
        <begin position="80"/>
        <end position="91"/>
    </location>
</feature>
<protein>
    <submittedName>
        <fullName evidence="3">DUF2933 domain-containing protein</fullName>
    </submittedName>
</protein>
<organism evidence="3 4">
    <name type="scientific">Pusillimonas minor</name>
    <dbReference type="NCBI Taxonomy" id="2697024"/>
    <lineage>
        <taxon>Bacteria</taxon>
        <taxon>Pseudomonadati</taxon>
        <taxon>Pseudomonadota</taxon>
        <taxon>Betaproteobacteria</taxon>
        <taxon>Burkholderiales</taxon>
        <taxon>Alcaligenaceae</taxon>
        <taxon>Pusillimonas</taxon>
    </lineage>
</organism>
<reference evidence="3 4" key="1">
    <citation type="submission" date="2020-08" db="EMBL/GenBank/DDBJ databases">
        <title>Paraeoetvoesia sp. YC-7-48 draft genome sequence.</title>
        <authorList>
            <person name="Yao L."/>
        </authorList>
    </citation>
    <scope>NUCLEOTIDE SEQUENCE [LARGE SCALE GENOMIC DNA]</scope>
    <source>
        <strain evidence="4">YC-7-48</strain>
    </source>
</reference>
<evidence type="ECO:0000256" key="1">
    <source>
        <dbReference type="SAM" id="MobiDB-lite"/>
    </source>
</evidence>
<keyword evidence="2" id="KW-0812">Transmembrane</keyword>
<sequence>MKCSMKTMMKVGVTLVAAVAVGYAAVPALREWLVAFSPFLFLLVCPLAMVLMMRGMSSHDPHTAILPRSVETPAQTEAANTDRSDRTAVHG</sequence>
<accession>A0A842HRA8</accession>